<protein>
    <submittedName>
        <fullName evidence="2">Uncharacterized protein</fullName>
    </submittedName>
</protein>
<keyword evidence="3" id="KW-1185">Reference proteome</keyword>
<reference evidence="2 3" key="1">
    <citation type="submission" date="2024-04" db="EMBL/GenBank/DDBJ databases">
        <authorList>
            <person name="Fracassetti M."/>
        </authorList>
    </citation>
    <scope>NUCLEOTIDE SEQUENCE [LARGE SCALE GENOMIC DNA]</scope>
</reference>
<evidence type="ECO:0000313" key="2">
    <source>
        <dbReference type="EMBL" id="CAL1356008.1"/>
    </source>
</evidence>
<proteinExistence type="predicted"/>
<feature type="coiled-coil region" evidence="1">
    <location>
        <begin position="1"/>
        <end position="43"/>
    </location>
</feature>
<dbReference type="Proteomes" id="UP001497516">
    <property type="component" value="Chromosome 1"/>
</dbReference>
<dbReference type="AlphaFoldDB" id="A0AAV2CHL9"/>
<name>A0AAV2CHL9_9ROSI</name>
<sequence length="140" mass="16760">MIKVYKKLRILKNLLKKLNREEFSERRERVKVKEAELEEIQREALSAPTSENFKKESTASRELYELLQAKESFLRHKSRDLWLKGGDSNSPYFHMSLKMRQRRNMITMLKDEEGNKVTDLHRMGDIAESFYKRLLGRKDP</sequence>
<organism evidence="2 3">
    <name type="scientific">Linum trigynum</name>
    <dbReference type="NCBI Taxonomy" id="586398"/>
    <lineage>
        <taxon>Eukaryota</taxon>
        <taxon>Viridiplantae</taxon>
        <taxon>Streptophyta</taxon>
        <taxon>Embryophyta</taxon>
        <taxon>Tracheophyta</taxon>
        <taxon>Spermatophyta</taxon>
        <taxon>Magnoliopsida</taxon>
        <taxon>eudicotyledons</taxon>
        <taxon>Gunneridae</taxon>
        <taxon>Pentapetalae</taxon>
        <taxon>rosids</taxon>
        <taxon>fabids</taxon>
        <taxon>Malpighiales</taxon>
        <taxon>Linaceae</taxon>
        <taxon>Linum</taxon>
    </lineage>
</organism>
<keyword evidence="1" id="KW-0175">Coiled coil</keyword>
<accession>A0AAV2CHL9</accession>
<evidence type="ECO:0000256" key="1">
    <source>
        <dbReference type="SAM" id="Coils"/>
    </source>
</evidence>
<dbReference type="EMBL" id="OZ034813">
    <property type="protein sequence ID" value="CAL1356008.1"/>
    <property type="molecule type" value="Genomic_DNA"/>
</dbReference>
<evidence type="ECO:0000313" key="3">
    <source>
        <dbReference type="Proteomes" id="UP001497516"/>
    </source>
</evidence>
<gene>
    <name evidence="2" type="ORF">LTRI10_LOCUS3733</name>
</gene>